<dbReference type="Proteomes" id="UP000247233">
    <property type="component" value="Unassembled WGS sequence"/>
</dbReference>
<proteinExistence type="predicted"/>
<name>A0A317X0A4_9EURO</name>
<keyword evidence="2" id="KW-1185">Reference proteome</keyword>
<evidence type="ECO:0000313" key="1">
    <source>
        <dbReference type="EMBL" id="PWY92076.1"/>
    </source>
</evidence>
<dbReference type="EMBL" id="MSFL01000001">
    <property type="protein sequence ID" value="PWY92076.1"/>
    <property type="molecule type" value="Genomic_DNA"/>
</dbReference>
<dbReference type="VEuPathDB" id="FungiDB:BO70DRAFT_2141"/>
<dbReference type="RefSeq" id="XP_025403815.1">
    <property type="nucleotide sequence ID" value="XM_025538670.1"/>
</dbReference>
<evidence type="ECO:0000313" key="2">
    <source>
        <dbReference type="Proteomes" id="UP000247233"/>
    </source>
</evidence>
<gene>
    <name evidence="1" type="ORF">BO70DRAFT_2141</name>
</gene>
<comment type="caution">
    <text evidence="1">The sequence shown here is derived from an EMBL/GenBank/DDBJ whole genome shotgun (WGS) entry which is preliminary data.</text>
</comment>
<sequence length="66" mass="6699">MGIDIGGIQAAEGLTGGGHEAYQVLKPPPPQQGIPMALLAGLQSIVVLADGGSQVLFFRSVPRGSE</sequence>
<protein>
    <submittedName>
        <fullName evidence="1">Uncharacterized protein</fullName>
    </submittedName>
</protein>
<organism evidence="1 2">
    <name type="scientific">Aspergillus heteromorphus CBS 117.55</name>
    <dbReference type="NCBI Taxonomy" id="1448321"/>
    <lineage>
        <taxon>Eukaryota</taxon>
        <taxon>Fungi</taxon>
        <taxon>Dikarya</taxon>
        <taxon>Ascomycota</taxon>
        <taxon>Pezizomycotina</taxon>
        <taxon>Eurotiomycetes</taxon>
        <taxon>Eurotiomycetidae</taxon>
        <taxon>Eurotiales</taxon>
        <taxon>Aspergillaceae</taxon>
        <taxon>Aspergillus</taxon>
        <taxon>Aspergillus subgen. Circumdati</taxon>
    </lineage>
</organism>
<dbReference type="GeneID" id="37060907"/>
<dbReference type="AlphaFoldDB" id="A0A317X0A4"/>
<reference evidence="1 2" key="1">
    <citation type="submission" date="2016-12" db="EMBL/GenBank/DDBJ databases">
        <title>The genomes of Aspergillus section Nigri reveals drivers in fungal speciation.</title>
        <authorList>
            <consortium name="DOE Joint Genome Institute"/>
            <person name="Vesth T.C."/>
            <person name="Nybo J."/>
            <person name="Theobald S."/>
            <person name="Brandl J."/>
            <person name="Frisvad J.C."/>
            <person name="Nielsen K.F."/>
            <person name="Lyhne E.K."/>
            <person name="Kogle M.E."/>
            <person name="Kuo A."/>
            <person name="Riley R."/>
            <person name="Clum A."/>
            <person name="Nolan M."/>
            <person name="Lipzen A."/>
            <person name="Salamov A."/>
            <person name="Henrissat B."/>
            <person name="Wiebenga A."/>
            <person name="De Vries R.P."/>
            <person name="Grigoriev I.V."/>
            <person name="Mortensen U.H."/>
            <person name="Andersen M.R."/>
            <person name="Baker S.E."/>
        </authorList>
    </citation>
    <scope>NUCLEOTIDE SEQUENCE [LARGE SCALE GENOMIC DNA]</scope>
    <source>
        <strain evidence="1 2">CBS 117.55</strain>
    </source>
</reference>
<accession>A0A317X0A4</accession>